<feature type="region of interest" description="Disordered" evidence="1">
    <location>
        <begin position="240"/>
        <end position="271"/>
    </location>
</feature>
<dbReference type="SMART" id="SM00209">
    <property type="entry name" value="TSP1"/>
    <property type="match status" value="3"/>
</dbReference>
<evidence type="ECO:0000256" key="1">
    <source>
        <dbReference type="SAM" id="MobiDB-lite"/>
    </source>
</evidence>
<reference evidence="3" key="1">
    <citation type="submission" date="2016-11" db="UniProtKB">
        <authorList>
            <consortium name="WormBaseParasite"/>
        </authorList>
    </citation>
    <scope>IDENTIFICATION</scope>
</reference>
<feature type="compositionally biased region" description="Low complexity" evidence="1">
    <location>
        <begin position="688"/>
        <end position="705"/>
    </location>
</feature>
<sequence length="761" mass="83618">CPSLHLQRTTSREYELSHNWQYFLKSQCDRTDTNQPLAATGTEIWLRILIERLPSIEPGQQSLRLRRISLDPRLDGKINDIENWLAWRSAVDQHRHQTGAIADLSVQPADKRPVWLPRDPPLRLESACGCVLPFGPAKHTDQWRQEVTASAGRVCPRLPTSFDARERRRGVAACRSGRYGNRACWGLRGFCQCRVRFEAGIVGGLEACGTAAAASAGVANLQRDGAWSAWSSWSRCGADRQRRRPARPAAELRCAGSQTRSRRCDSPRPRRRRPIVAVKEAADEIDYDSEDAAETEERVCQAADECQAWSGLERWSACSQRCGTGSRAVGRRQCRAEGSANLSGRLFSRDSRAMSSLCPGRAFRLAIWPGLSPPANRWLGGLRSRVQAAPDAAGAGRQWLEVELGEFHRNCATLLAGNCRQEASGAAGATCVAMDANACDGTGRRKRQRGLHRQRTGQRQLRRHCSGCDRLPDERVCEAYSDWSQWSSCSRIESGTRSRSRSCRRVANCQAAAAAAARGVGPYRRPVAASVAALRRSAPNCAAVGGAALKVGGSASIGESGKLSYRWWRLSAWPLCWRPCLASRHRASANAGCRGMAVAHPGPPPPPRYQRSTSATEPRRSKAPPPVPEHQMHRQPVCPTSEFNGYTAQVGNASTGSTLPSRRGQQQQRRVSSSSQTDGNSLRRPVRAATYAPATSTFSTATAAAEPPPRVHRQQSEPAEAIISDEFRSRCVKKCVTTRSSWRIRFVFLCSGRIRATNLNS</sequence>
<dbReference type="WBParaSite" id="maker-unitig_32333-snap-gene-0.2-mRNA-1">
    <property type="protein sequence ID" value="maker-unitig_32333-snap-gene-0.2-mRNA-1"/>
    <property type="gene ID" value="maker-unitig_32333-snap-gene-0.2"/>
</dbReference>
<accession>A0A1I8FF26</accession>
<dbReference type="PROSITE" id="PS50092">
    <property type="entry name" value="TSP1"/>
    <property type="match status" value="1"/>
</dbReference>
<dbReference type="Proteomes" id="UP000095280">
    <property type="component" value="Unplaced"/>
</dbReference>
<proteinExistence type="predicted"/>
<feature type="region of interest" description="Disordered" evidence="1">
    <location>
        <begin position="597"/>
        <end position="716"/>
    </location>
</feature>
<keyword evidence="2" id="KW-1185">Reference proteome</keyword>
<dbReference type="InterPro" id="IPR036383">
    <property type="entry name" value="TSP1_rpt_sf"/>
</dbReference>
<protein>
    <submittedName>
        <fullName evidence="3">TSP1_spondin domain-containing protein</fullName>
    </submittedName>
</protein>
<feature type="compositionally biased region" description="Low complexity" evidence="1">
    <location>
        <begin position="661"/>
        <end position="676"/>
    </location>
</feature>
<dbReference type="Gene3D" id="2.20.100.10">
    <property type="entry name" value="Thrombospondin type-1 (TSP1) repeat"/>
    <property type="match status" value="1"/>
</dbReference>
<dbReference type="AlphaFoldDB" id="A0A1I8FF26"/>
<dbReference type="InterPro" id="IPR000884">
    <property type="entry name" value="TSP1_rpt"/>
</dbReference>
<evidence type="ECO:0000313" key="3">
    <source>
        <dbReference type="WBParaSite" id="maker-unitig_32333-snap-gene-0.2-mRNA-1"/>
    </source>
</evidence>
<name>A0A1I8FF26_9PLAT</name>
<evidence type="ECO:0000313" key="2">
    <source>
        <dbReference type="Proteomes" id="UP000095280"/>
    </source>
</evidence>
<feature type="compositionally biased region" description="Polar residues" evidence="1">
    <location>
        <begin position="641"/>
        <end position="660"/>
    </location>
</feature>
<organism evidence="2 3">
    <name type="scientific">Macrostomum lignano</name>
    <dbReference type="NCBI Taxonomy" id="282301"/>
    <lineage>
        <taxon>Eukaryota</taxon>
        <taxon>Metazoa</taxon>
        <taxon>Spiralia</taxon>
        <taxon>Lophotrochozoa</taxon>
        <taxon>Platyhelminthes</taxon>
        <taxon>Rhabditophora</taxon>
        <taxon>Macrostomorpha</taxon>
        <taxon>Macrostomida</taxon>
        <taxon>Macrostomidae</taxon>
        <taxon>Macrostomum</taxon>
    </lineage>
</organism>